<feature type="region of interest" description="Disordered" evidence="5">
    <location>
        <begin position="1050"/>
        <end position="1206"/>
    </location>
</feature>
<feature type="region of interest" description="Disordered" evidence="5">
    <location>
        <begin position="369"/>
        <end position="400"/>
    </location>
</feature>
<feature type="region of interest" description="Disordered" evidence="5">
    <location>
        <begin position="1374"/>
        <end position="1410"/>
    </location>
</feature>
<dbReference type="RefSeq" id="XP_022309122.1">
    <property type="nucleotide sequence ID" value="XM_022453414.1"/>
</dbReference>
<dbReference type="OrthoDB" id="21380at2759"/>
<feature type="compositionally biased region" description="Basic and acidic residues" evidence="5">
    <location>
        <begin position="708"/>
        <end position="719"/>
    </location>
</feature>
<accession>A0A8B8C0F1</accession>
<feature type="region of interest" description="Disordered" evidence="5">
    <location>
        <begin position="1323"/>
        <end position="1343"/>
    </location>
</feature>
<feature type="compositionally biased region" description="Basic and acidic residues" evidence="5">
    <location>
        <begin position="1050"/>
        <end position="1060"/>
    </location>
</feature>
<feature type="compositionally biased region" description="Basic and acidic residues" evidence="5">
    <location>
        <begin position="563"/>
        <end position="573"/>
    </location>
</feature>
<gene>
    <name evidence="8" type="primary">LOC111114886</name>
</gene>
<dbReference type="GO" id="GO:1901987">
    <property type="term" value="P:regulation of cell cycle phase transition"/>
    <property type="evidence" value="ECO:0007669"/>
    <property type="project" value="TreeGrafter"/>
</dbReference>
<dbReference type="FunFam" id="6.10.250.3410:FF:000001">
    <property type="entry name" value="Protein DBF4 homolog A"/>
    <property type="match status" value="1"/>
</dbReference>
<protein>
    <submittedName>
        <fullName evidence="8">Uncharacterized protein LOC111114886 isoform X1</fullName>
    </submittedName>
</protein>
<keyword evidence="7" id="KW-1185">Reference proteome</keyword>
<keyword evidence="3" id="KW-0862">Zinc</keyword>
<keyword evidence="2 4" id="KW-0863">Zinc-finger</keyword>
<feature type="compositionally biased region" description="Basic and acidic residues" evidence="5">
    <location>
        <begin position="729"/>
        <end position="738"/>
    </location>
</feature>
<dbReference type="PROSITE" id="PS51265">
    <property type="entry name" value="ZF_DBF4"/>
    <property type="match status" value="1"/>
</dbReference>
<sequence length="1604" mass="179699">MKNDTKKGTSPKGRRKLTFIEKRDKLPLTGKSIFVDVKETVQCRLIREDIKRLGARVDEFFHKDINYVITSNRTSRPDKQDPLQSPESPSTVSTPSPFNCGPSPSPASGSKPPPESVTRGKAIAKRAVTKETNPVLTNAENWGIKIVTLDVALKWIQKEISKLPQVNNKLKSSGGSLQRNCKVKKLKTPYLKIESVTKQYRVVYQQVDLWPHANVETPRGTCPFDGTSLGGEKSREERGDRIGLIPLEPPRTPETKSGKKDSAKPIENSKSSNKKQRLNSSIVGGVRIVTAGELRRRKEMKRLQEKKKGYCECCETKYDDLSKHVKDEQHREFIREKAHYQALDSLINSGPNEATFLQRVLQQHCSIVSGTHSKEEKSNKVNEMTGKSTSTPRSQRKNLSNKTTTIQIVNSGVQRRSNCSPKKIWQNANEHDQSKLLKDNMEQEIRKSRQVRRSAEIDMQLEKHYVPARTKNFLFIQRSPGQVMDKAVLEKTDLKSICRTQKETEKKNLGKLTQSTDKDMQKEVDDPSCVKNSKSDCERTPELHSLSSRHILRSGMNDSPYIEEGKTEKEADRSPAQNQIMQTCLVRRKFTQVAGKSPDKGSTTENSRDSVLKRRLRSPKKINFPEGSKECSETQRDSQDVLVKSPRRSLRGRIAVNNEASSAESVNVGIDVTSSVDVDGPGDNFRNSIDEQLKVSLSSNCASPQKKTKNEDQKLDTCKSRTRNSMKTKQQDLNKIEQSEVGSDCPEIESVQEKGQIRDVKPDQENVESFPHLSKDAEEQPKCQKIETSVDRKKQKAEEADPMKETDDKMVKDVVRSSKMLRSSKRYDTKDTSIENCELKHPKNSVKSVVGTTDSKTSQQESPKKRSSTRKIGVSHGASNNAVLDVSFKENPESCASGLRDEETASLSFECTENKVISPVKQRVLRSRTSLKNDCTEDIKRDLPTEENKQETLPEDVDDDTTKNGSHTQPSPCKGLHSVAEVLKATDGSPASQNSSATNPLSMEILEDSSDAGKLIDAEVEKSLYYIDRVHRLRCTNQRQTIVDRELKDITSKVKERHPDSNSPSLREMGRETGESTTPVRDSLRKSCVETPKVISSDAEQRTPKITSPRSGLSNTPMSTKRMRWSQRRESNSSEVKQSTSKVKRLDKLKYPVDTAKSPEKLPTGGSNRILGNSKTSNKAAPQADKDLMGSADSVVRSDHTPSKRKIKAEPVLQGEGKDNFKSPMKSPKIKSPLKRVKCVSPHKFSSPLVWKNAKGSTPKGRKRIKLNNSWSVLSDRSVNKLLHDSDSESNFEGFDEGDLAGHSSLCSDASFVEINEVELEENSNQEWEIDQGKGGENEDEDGVILPEIFSSPGKRSDSSWDTGFVDFIDTQFSHRQQSSHPDGALAEAVGSPRRRKRLESNPENCTENRLHRTDKRRRLGEGEEFQCYMVGNGAAQVDEEIQFNFSSPNKRKTKGSKRHKSSGAKKKCIYYGSPEKRRVLEENDPNSSRCLKKKEAVQLLDKSENKNVKKSQPLRKSSNERNSKQFVDTVDMKPGLKSDIGGASLNNSENMPVLSPQGSRRSSGLAKPGSSDSPNIPNLSPQPQKNDLSNSAHPKKHLRSRKH</sequence>
<feature type="compositionally biased region" description="Polar residues" evidence="5">
    <location>
        <begin position="381"/>
        <end position="400"/>
    </location>
</feature>
<evidence type="ECO:0000256" key="4">
    <source>
        <dbReference type="PROSITE-ProRule" id="PRU00600"/>
    </source>
</evidence>
<dbReference type="GO" id="GO:0031431">
    <property type="term" value="C:Dbf4-dependent protein kinase complex"/>
    <property type="evidence" value="ECO:0007669"/>
    <property type="project" value="TreeGrafter"/>
</dbReference>
<feature type="compositionally biased region" description="Polar residues" evidence="5">
    <location>
        <begin position="845"/>
        <end position="861"/>
    </location>
</feature>
<feature type="region of interest" description="Disordered" evidence="5">
    <location>
        <begin position="937"/>
        <end position="975"/>
    </location>
</feature>
<feature type="compositionally biased region" description="Polar residues" evidence="5">
    <location>
        <begin position="1165"/>
        <end position="1180"/>
    </location>
</feature>
<feature type="compositionally biased region" description="Basic residues" evidence="5">
    <location>
        <begin position="1594"/>
        <end position="1604"/>
    </location>
</feature>
<feature type="compositionally biased region" description="Basic and acidic residues" evidence="5">
    <location>
        <begin position="825"/>
        <end position="841"/>
    </location>
</feature>
<dbReference type="GO" id="GO:0003676">
    <property type="term" value="F:nucleic acid binding"/>
    <property type="evidence" value="ECO:0007669"/>
    <property type="project" value="InterPro"/>
</dbReference>
<name>A0A8B8C0F1_CRAVI</name>
<evidence type="ECO:0000256" key="2">
    <source>
        <dbReference type="ARBA" id="ARBA00022771"/>
    </source>
</evidence>
<feature type="compositionally biased region" description="Basic and acidic residues" evidence="5">
    <location>
        <begin position="937"/>
        <end position="952"/>
    </location>
</feature>
<feature type="domain" description="DBF4-type" evidence="6">
    <location>
        <begin position="304"/>
        <end position="353"/>
    </location>
</feature>
<feature type="compositionally biased region" description="Basic and acidic residues" evidence="5">
    <location>
        <begin position="751"/>
        <end position="764"/>
    </location>
</feature>
<dbReference type="Gene3D" id="6.10.250.3410">
    <property type="entry name" value="DBF zinc finger"/>
    <property type="match status" value="1"/>
</dbReference>
<proteinExistence type="predicted"/>
<feature type="compositionally biased region" description="Basic and acidic residues" evidence="5">
    <location>
        <begin position="232"/>
        <end position="241"/>
    </location>
</feature>
<feature type="region of interest" description="Disordered" evidence="5">
    <location>
        <begin position="698"/>
        <end position="885"/>
    </location>
</feature>
<feature type="compositionally biased region" description="Basic and acidic residues" evidence="5">
    <location>
        <begin position="516"/>
        <end position="525"/>
    </location>
</feature>
<dbReference type="GO" id="GO:0008270">
    <property type="term" value="F:zinc ion binding"/>
    <property type="evidence" value="ECO:0007669"/>
    <property type="project" value="UniProtKB-KW"/>
</dbReference>
<reference evidence="8" key="1">
    <citation type="submission" date="2025-08" db="UniProtKB">
        <authorList>
            <consortium name="RefSeq"/>
        </authorList>
    </citation>
    <scope>IDENTIFICATION</scope>
    <source>
        <tissue evidence="8">Whole sample</tissue>
    </source>
</reference>
<feature type="compositionally biased region" description="Low complexity" evidence="5">
    <location>
        <begin position="85"/>
        <end position="97"/>
    </location>
</feature>
<feature type="region of interest" description="Disordered" evidence="5">
    <location>
        <begin position="1446"/>
        <end position="1468"/>
    </location>
</feature>
<dbReference type="InterPro" id="IPR006572">
    <property type="entry name" value="Znf_DBF"/>
</dbReference>
<dbReference type="PANTHER" id="PTHR15375">
    <property type="entry name" value="ACTIVATOR OF S-PHASE KINASE-RELATED"/>
    <property type="match status" value="1"/>
</dbReference>
<evidence type="ECO:0000256" key="5">
    <source>
        <dbReference type="SAM" id="MobiDB-lite"/>
    </source>
</evidence>
<dbReference type="GeneID" id="111114886"/>
<dbReference type="Proteomes" id="UP000694844">
    <property type="component" value="Chromosome 9"/>
</dbReference>
<dbReference type="KEGG" id="cvn:111114886"/>
<feature type="region of interest" description="Disordered" evidence="5">
    <location>
        <begin position="1502"/>
        <end position="1604"/>
    </location>
</feature>
<feature type="compositionally biased region" description="Basic and acidic residues" evidence="5">
    <location>
        <begin position="773"/>
        <end position="816"/>
    </location>
</feature>
<evidence type="ECO:0000313" key="7">
    <source>
        <dbReference type="Proteomes" id="UP000694844"/>
    </source>
</evidence>
<dbReference type="GO" id="GO:0010571">
    <property type="term" value="P:positive regulation of nuclear cell cycle DNA replication"/>
    <property type="evidence" value="ECO:0007669"/>
    <property type="project" value="TreeGrafter"/>
</dbReference>
<feature type="region of interest" description="Disordered" evidence="5">
    <location>
        <begin position="72"/>
        <end position="121"/>
    </location>
</feature>
<keyword evidence="1" id="KW-0479">Metal-binding</keyword>
<feature type="compositionally biased region" description="Basic residues" evidence="5">
    <location>
        <begin position="1450"/>
        <end position="1468"/>
    </location>
</feature>
<feature type="compositionally biased region" description="Basic and acidic residues" evidence="5">
    <location>
        <begin position="533"/>
        <end position="542"/>
    </location>
</feature>
<feature type="compositionally biased region" description="Polar residues" evidence="5">
    <location>
        <begin position="1104"/>
        <end position="1119"/>
    </location>
</feature>
<feature type="region of interest" description="Disordered" evidence="5">
    <location>
        <begin position="215"/>
        <end position="280"/>
    </location>
</feature>
<feature type="region of interest" description="Disordered" evidence="5">
    <location>
        <begin position="504"/>
        <end position="577"/>
    </location>
</feature>
<dbReference type="InterPro" id="IPR051590">
    <property type="entry name" value="Replication_Regulatory_Kinase"/>
</dbReference>
<feature type="region of interest" description="Disordered" evidence="5">
    <location>
        <begin position="591"/>
        <end position="645"/>
    </location>
</feature>
<dbReference type="SMART" id="SM00586">
    <property type="entry name" value="ZnF_DBF"/>
    <property type="match status" value="1"/>
</dbReference>
<feature type="compositionally biased region" description="Polar residues" evidence="5">
    <location>
        <begin position="1571"/>
        <end position="1593"/>
    </location>
</feature>
<evidence type="ECO:0000313" key="8">
    <source>
        <dbReference type="RefSeq" id="XP_022309122.1"/>
    </source>
</evidence>
<organism evidence="7 8">
    <name type="scientific">Crassostrea virginica</name>
    <name type="common">Eastern oyster</name>
    <dbReference type="NCBI Taxonomy" id="6565"/>
    <lineage>
        <taxon>Eukaryota</taxon>
        <taxon>Metazoa</taxon>
        <taxon>Spiralia</taxon>
        <taxon>Lophotrochozoa</taxon>
        <taxon>Mollusca</taxon>
        <taxon>Bivalvia</taxon>
        <taxon>Autobranchia</taxon>
        <taxon>Pteriomorphia</taxon>
        <taxon>Ostreida</taxon>
        <taxon>Ostreoidea</taxon>
        <taxon>Ostreidae</taxon>
        <taxon>Crassostrea</taxon>
    </lineage>
</organism>
<feature type="compositionally biased region" description="Basic and acidic residues" evidence="5">
    <location>
        <begin position="251"/>
        <end position="264"/>
    </location>
</feature>
<feature type="compositionally biased region" description="Basic and acidic residues" evidence="5">
    <location>
        <begin position="627"/>
        <end position="639"/>
    </location>
</feature>
<dbReference type="Pfam" id="PF07535">
    <property type="entry name" value="zf-DBF"/>
    <property type="match status" value="1"/>
</dbReference>
<evidence type="ECO:0000256" key="3">
    <source>
        <dbReference type="ARBA" id="ARBA00022833"/>
    </source>
</evidence>
<dbReference type="PANTHER" id="PTHR15375:SF26">
    <property type="entry name" value="PROTEIN CHIFFON"/>
    <property type="match status" value="1"/>
</dbReference>
<evidence type="ECO:0000256" key="1">
    <source>
        <dbReference type="ARBA" id="ARBA00022723"/>
    </source>
</evidence>
<dbReference type="InterPro" id="IPR038545">
    <property type="entry name" value="Znf_DBF_sf"/>
</dbReference>
<feature type="compositionally biased region" description="Polar residues" evidence="5">
    <location>
        <begin position="1545"/>
        <end position="1563"/>
    </location>
</feature>
<dbReference type="GO" id="GO:0043539">
    <property type="term" value="F:protein serine/threonine kinase activator activity"/>
    <property type="evidence" value="ECO:0007669"/>
    <property type="project" value="TreeGrafter"/>
</dbReference>
<evidence type="ECO:0000259" key="6">
    <source>
        <dbReference type="PROSITE" id="PS51265"/>
    </source>
</evidence>